<protein>
    <recommendedName>
        <fullName evidence="4">F-box domain-containing protein</fullName>
    </recommendedName>
</protein>
<keyword evidence="3" id="KW-1185">Reference proteome</keyword>
<sequence>MTNPALGQLASLPLELRLQIWNYLPLDSDGVKDEGKPPRQHLAILYTSRQISLEASTIVYANLDLQFTIDPYYNRKAWLRIKTNFGTDYALHDIDDAVKRGFDKLPYSKLRRIQIDIKAPHRRDPGQIVSLYKKCTALATLLEHAQDGLPDLSLRLSDSPSAKWTVDNAPQKSVACDRPRRVPAVDPIIDRPDNEASIYCDDSQIVLCAFLRLRNARSAQISIPDDMQRPDPFFTSLENVWTDEDPFGTYLDPDYTWNDTKLQERMDITFTDLDLELDMLPGPTADMLRLERFSEWYTDEAGGHSPYEREYERILSSWTGWKQSRDKVAQKLNWRYGVMRALNPRSLYYQYTGPQVSVSGLTLFMPENDDARKKSLCGSGSVSKVWDQDTWFRAYENGIPPFRLQNKWELLHIFWRFHSDVLPKEEYDMKDKLRGWVGGDDIAFQRIGFFEENGAGGARAGEAMDMDMGFESSGSGSSDGSDESDMEED</sequence>
<feature type="compositionally biased region" description="Low complexity" evidence="1">
    <location>
        <begin position="466"/>
        <end position="479"/>
    </location>
</feature>
<evidence type="ECO:0000313" key="3">
    <source>
        <dbReference type="Proteomes" id="UP000664521"/>
    </source>
</evidence>
<dbReference type="Proteomes" id="UP000664521">
    <property type="component" value="Unassembled WGS sequence"/>
</dbReference>
<reference evidence="2" key="1">
    <citation type="submission" date="2021-03" db="EMBL/GenBank/DDBJ databases">
        <authorList>
            <person name="Tagirdzhanova G."/>
        </authorList>
    </citation>
    <scope>NUCLEOTIDE SEQUENCE</scope>
</reference>
<evidence type="ECO:0008006" key="4">
    <source>
        <dbReference type="Google" id="ProtNLM"/>
    </source>
</evidence>
<organism evidence="2 3">
    <name type="scientific">Heterodermia speciosa</name>
    <dbReference type="NCBI Taxonomy" id="116794"/>
    <lineage>
        <taxon>Eukaryota</taxon>
        <taxon>Fungi</taxon>
        <taxon>Dikarya</taxon>
        <taxon>Ascomycota</taxon>
        <taxon>Pezizomycotina</taxon>
        <taxon>Lecanoromycetes</taxon>
        <taxon>OSLEUM clade</taxon>
        <taxon>Lecanoromycetidae</taxon>
        <taxon>Caliciales</taxon>
        <taxon>Physciaceae</taxon>
        <taxon>Heterodermia</taxon>
    </lineage>
</organism>
<evidence type="ECO:0000313" key="2">
    <source>
        <dbReference type="EMBL" id="CAF9938693.1"/>
    </source>
</evidence>
<feature type="compositionally biased region" description="Acidic residues" evidence="1">
    <location>
        <begin position="480"/>
        <end position="489"/>
    </location>
</feature>
<evidence type="ECO:0000256" key="1">
    <source>
        <dbReference type="SAM" id="MobiDB-lite"/>
    </source>
</evidence>
<name>A0A8H3J133_9LECA</name>
<accession>A0A8H3J133</accession>
<proteinExistence type="predicted"/>
<gene>
    <name evidence="2" type="ORF">HETSPECPRED_001164</name>
</gene>
<feature type="region of interest" description="Disordered" evidence="1">
    <location>
        <begin position="466"/>
        <end position="489"/>
    </location>
</feature>
<dbReference type="AlphaFoldDB" id="A0A8H3J133"/>
<dbReference type="OrthoDB" id="3940621at2759"/>
<comment type="caution">
    <text evidence="2">The sequence shown here is derived from an EMBL/GenBank/DDBJ whole genome shotgun (WGS) entry which is preliminary data.</text>
</comment>
<dbReference type="EMBL" id="CAJPDS010000117">
    <property type="protein sequence ID" value="CAF9938693.1"/>
    <property type="molecule type" value="Genomic_DNA"/>
</dbReference>